<reference evidence="1 2" key="1">
    <citation type="submission" date="2015-01" db="EMBL/GenBank/DDBJ databases">
        <title>Genome Sequence of Magnetospirillum magnetotacticum Strain MS-1.</title>
        <authorList>
            <person name="Marinov G.K."/>
            <person name="Smalley M.D."/>
            <person name="DeSalvo G."/>
        </authorList>
    </citation>
    <scope>NUCLEOTIDE SEQUENCE [LARGE SCALE GENOMIC DNA]</scope>
    <source>
        <strain evidence="1 2">MS-1</strain>
    </source>
</reference>
<evidence type="ECO:0000313" key="1">
    <source>
        <dbReference type="EMBL" id="KIL99980.1"/>
    </source>
</evidence>
<dbReference type="AlphaFoldDB" id="A0A0C2YZ96"/>
<name>A0A0C2YZ96_PARME</name>
<evidence type="ECO:0000313" key="2">
    <source>
        <dbReference type="Proteomes" id="UP000031971"/>
    </source>
</evidence>
<dbReference type="InterPro" id="IPR029058">
    <property type="entry name" value="AB_hydrolase_fold"/>
</dbReference>
<proteinExistence type="predicted"/>
<dbReference type="SUPFAM" id="SSF53474">
    <property type="entry name" value="alpha/beta-Hydrolases"/>
    <property type="match status" value="1"/>
</dbReference>
<evidence type="ECO:0008006" key="3">
    <source>
        <dbReference type="Google" id="ProtNLM"/>
    </source>
</evidence>
<comment type="caution">
    <text evidence="1">The sequence shown here is derived from an EMBL/GenBank/DDBJ whole genome shotgun (WGS) entry which is preliminary data.</text>
</comment>
<protein>
    <recommendedName>
        <fullName evidence="3">Alpha/beta hydrolase</fullName>
    </recommendedName>
</protein>
<gene>
    <name evidence="1" type="ORF">CCC_02769</name>
</gene>
<dbReference type="STRING" id="272627.CCC_02769"/>
<dbReference type="EMBL" id="JXSL01000020">
    <property type="protein sequence ID" value="KIL99980.1"/>
    <property type="molecule type" value="Genomic_DNA"/>
</dbReference>
<keyword evidence="2" id="KW-1185">Reference proteome</keyword>
<accession>A0A0C2YZ96</accession>
<dbReference type="Proteomes" id="UP000031971">
    <property type="component" value="Unassembled WGS sequence"/>
</dbReference>
<sequence>MAEQRLILYTIGPDAPGEVPPVIARFRRDGWDIRVNRIPLDFPHEHDLGKALFTQARAARDEGYSRVVLAGRAFGAWVSLIANSSWSTPVDGGDIHAVIALDPTISGETSRIGRQWHDYKFMDVIKTQDPTRLAVVVLDSDHEEGQTREFEIRRTIRRPNIPHVVIYEPSPPALDGEAFARRWGDCLATVAGDEIPSPPANGWCRLNN</sequence>
<organism evidence="1 2">
    <name type="scientific">Paramagnetospirillum magnetotacticum MS-1</name>
    <dbReference type="NCBI Taxonomy" id="272627"/>
    <lineage>
        <taxon>Bacteria</taxon>
        <taxon>Pseudomonadati</taxon>
        <taxon>Pseudomonadota</taxon>
        <taxon>Alphaproteobacteria</taxon>
        <taxon>Rhodospirillales</taxon>
        <taxon>Magnetospirillaceae</taxon>
        <taxon>Paramagnetospirillum</taxon>
    </lineage>
</organism>